<keyword evidence="3" id="KW-1185">Reference proteome</keyword>
<evidence type="ECO:0000313" key="2">
    <source>
        <dbReference type="EMBL" id="MCJ2381262.1"/>
    </source>
</evidence>
<sequence>MNSQIRTYLFTVSAILLLGGAVLYLTQWFVAPYLFAVGAAGITVCYLTESVVGLDFRQKRLHRFNVLSGLLMIAASAFMFKGKMEWVILLAISAIFQTYVAFVGGKGKNNS</sequence>
<evidence type="ECO:0008006" key="4">
    <source>
        <dbReference type="Google" id="ProtNLM"/>
    </source>
</evidence>
<feature type="transmembrane region" description="Helical" evidence="1">
    <location>
        <begin position="64"/>
        <end position="80"/>
    </location>
</feature>
<organism evidence="2 3">
    <name type="scientific">Parabacteroides faecalis</name>
    <dbReference type="NCBI Taxonomy" id="2924040"/>
    <lineage>
        <taxon>Bacteria</taxon>
        <taxon>Pseudomonadati</taxon>
        <taxon>Bacteroidota</taxon>
        <taxon>Bacteroidia</taxon>
        <taxon>Bacteroidales</taxon>
        <taxon>Tannerellaceae</taxon>
        <taxon>Parabacteroides</taxon>
    </lineage>
</organism>
<feature type="transmembrane region" description="Helical" evidence="1">
    <location>
        <begin position="86"/>
        <end position="105"/>
    </location>
</feature>
<evidence type="ECO:0000256" key="1">
    <source>
        <dbReference type="SAM" id="Phobius"/>
    </source>
</evidence>
<name>A0ABT0C2N6_9BACT</name>
<accession>A0ABT0C2N6</accession>
<feature type="transmembrane region" description="Helical" evidence="1">
    <location>
        <begin position="7"/>
        <end position="25"/>
    </location>
</feature>
<dbReference type="EMBL" id="JAKZMM010000029">
    <property type="protein sequence ID" value="MCJ2381262.1"/>
    <property type="molecule type" value="Genomic_DNA"/>
</dbReference>
<feature type="transmembrane region" description="Helical" evidence="1">
    <location>
        <begin position="31"/>
        <end position="52"/>
    </location>
</feature>
<comment type="caution">
    <text evidence="2">The sequence shown here is derived from an EMBL/GenBank/DDBJ whole genome shotgun (WGS) entry which is preliminary data.</text>
</comment>
<reference evidence="2 3" key="1">
    <citation type="submission" date="2022-03" db="EMBL/GenBank/DDBJ databases">
        <title>Parabacteroides sp. nov. isolated from swine feces.</title>
        <authorList>
            <person name="Bak J.E."/>
        </authorList>
    </citation>
    <scope>NUCLEOTIDE SEQUENCE [LARGE SCALE GENOMIC DNA]</scope>
    <source>
        <strain evidence="2 3">AGMB00274</strain>
    </source>
</reference>
<keyword evidence="1" id="KW-0812">Transmembrane</keyword>
<gene>
    <name evidence="2" type="ORF">MUN53_11685</name>
</gene>
<protein>
    <recommendedName>
        <fullName evidence="4">Permease</fullName>
    </recommendedName>
</protein>
<evidence type="ECO:0000313" key="3">
    <source>
        <dbReference type="Proteomes" id="UP001165444"/>
    </source>
</evidence>
<proteinExistence type="predicted"/>
<dbReference type="Proteomes" id="UP001165444">
    <property type="component" value="Unassembled WGS sequence"/>
</dbReference>
<dbReference type="RefSeq" id="WP_022455842.1">
    <property type="nucleotide sequence ID" value="NZ_JAKZMM010000029.1"/>
</dbReference>
<keyword evidence="1" id="KW-0472">Membrane</keyword>
<keyword evidence="1" id="KW-1133">Transmembrane helix</keyword>